<evidence type="ECO:0000256" key="2">
    <source>
        <dbReference type="ARBA" id="ARBA00022490"/>
    </source>
</evidence>
<comment type="similarity">
    <text evidence="5">Belongs to the Rap family.</text>
</comment>
<evidence type="ECO:0000313" key="8">
    <source>
        <dbReference type="EMBL" id="MEH8018807.1"/>
    </source>
</evidence>
<comment type="caution">
    <text evidence="8">The sequence shown here is derived from an EMBL/GenBank/DDBJ whole genome shotgun (WGS) entry which is preliminary data.</text>
</comment>
<keyword evidence="6" id="KW-0812">Transmembrane</keyword>
<reference evidence="8 9" key="1">
    <citation type="journal article" date="2023" name="Ecotoxicol. Environ. Saf.">
        <title>Mercury remediation potential of mercury-resistant strain Rheinheimera metallidurans sp. nov. isolated from a municipal waste dumping site.</title>
        <authorList>
            <person name="Yadav V."/>
            <person name="Manjhi A."/>
            <person name="Vadakedath N."/>
        </authorList>
    </citation>
    <scope>NUCLEOTIDE SEQUENCE [LARGE SCALE GENOMIC DNA]</scope>
    <source>
        <strain evidence="8 9">E-49</strain>
    </source>
</reference>
<dbReference type="InterPro" id="IPR019734">
    <property type="entry name" value="TPR_rpt"/>
</dbReference>
<evidence type="ECO:0000256" key="3">
    <source>
        <dbReference type="ARBA" id="ARBA00022737"/>
    </source>
</evidence>
<dbReference type="Proteomes" id="UP001375382">
    <property type="component" value="Unassembled WGS sequence"/>
</dbReference>
<evidence type="ECO:0000256" key="1">
    <source>
        <dbReference type="ARBA" id="ARBA00004496"/>
    </source>
</evidence>
<keyword evidence="6" id="KW-0472">Membrane</keyword>
<evidence type="ECO:0000256" key="5">
    <source>
        <dbReference type="ARBA" id="ARBA00038253"/>
    </source>
</evidence>
<dbReference type="Gene3D" id="1.25.40.10">
    <property type="entry name" value="Tetratricopeptide repeat domain"/>
    <property type="match status" value="2"/>
</dbReference>
<keyword evidence="4" id="KW-0802">TPR repeat</keyword>
<dbReference type="PANTHER" id="PTHR46630">
    <property type="entry name" value="TETRATRICOPEPTIDE REPEAT PROTEIN 29"/>
    <property type="match status" value="1"/>
</dbReference>
<dbReference type="SUPFAM" id="SSF48452">
    <property type="entry name" value="TPR-like"/>
    <property type="match status" value="2"/>
</dbReference>
<feature type="signal peptide" evidence="7">
    <location>
        <begin position="1"/>
        <end position="18"/>
    </location>
</feature>
<feature type="transmembrane region" description="Helical" evidence="6">
    <location>
        <begin position="449"/>
        <end position="469"/>
    </location>
</feature>
<evidence type="ECO:0000313" key="9">
    <source>
        <dbReference type="Proteomes" id="UP001375382"/>
    </source>
</evidence>
<feature type="chain" id="PRO_5046867044" description="Tetratricopeptide repeat-containing protein" evidence="7">
    <location>
        <begin position="19"/>
        <end position="677"/>
    </location>
</feature>
<dbReference type="InterPro" id="IPR051476">
    <property type="entry name" value="Bac_ResReg_Asp_Phosphatase"/>
</dbReference>
<keyword evidence="7" id="KW-0732">Signal</keyword>
<evidence type="ECO:0008006" key="10">
    <source>
        <dbReference type="Google" id="ProtNLM"/>
    </source>
</evidence>
<proteinExistence type="inferred from homology"/>
<sequence>MPRITALLLLLFSLNTLATETLQTRLTEAGNNAEQVSNALLSMPADNLTTEDWLVLTEAQRRLRNKEAALDAVNRALQSSRQPFLQAQAYLLKAQVYGILYRDTAIAITQLELAERLVQQAEDNDSLTLYSEVLQSFAQAYNQLGDVTRAIPYAEKSLALAVRQQQADAELSARIILGRLTLQNNAYGQAHQHLQHALALATRLNNTDALASIHFRLGMAYRKINDHVQALQHLQHAKQYYQAVQNHSSYVYSLIYIGETYLEDANTAEQAAAYLNEARTLAEQQNDLLRIGMVTLGQGRLAVLQQQPELALRYFNDAVQLFRQQNVQTYLLEAHLALAELLLQQGQQQQAAQLLTEHSAQMPQAASYLRYRYHDLASRIDAARNQWPDAYQHLLQASLLKFQQVTEQSALQLDMLNKSLTNASADSQLQQQAQQLQHKQQQLQHQLNVSWLALALALLTMLIFSALWWRSRRQLLLTSPGISNWQHFCQRLQQKRSDTLWLLAITSTHSLKLKQHYGEQRLQLLLQQYVQQFAPELVLASCLSDDVLWLAVQSDAQTISQQQTEFLSLLQTRFVAAEASIPLLSLALPVTELLGARWRASDVSALRETLWLSLACCEQQGELSYPLLLSLRANKPRACEWRSNLVRQDVLSALQLGDLSLHCNGRVLPASGFELTD</sequence>
<protein>
    <recommendedName>
        <fullName evidence="10">Tetratricopeptide repeat-containing protein</fullName>
    </recommendedName>
</protein>
<keyword evidence="2" id="KW-0963">Cytoplasm</keyword>
<name>A0ABU8CA76_9GAMM</name>
<comment type="subcellular location">
    <subcellularLocation>
        <location evidence="1">Cytoplasm</location>
    </subcellularLocation>
</comment>
<keyword evidence="3" id="KW-0677">Repeat</keyword>
<dbReference type="RefSeq" id="WP_335737208.1">
    <property type="nucleotide sequence ID" value="NZ_JALAAR010000016.1"/>
</dbReference>
<dbReference type="PANTHER" id="PTHR46630:SF1">
    <property type="entry name" value="TETRATRICOPEPTIDE REPEAT PROTEIN 29"/>
    <property type="match status" value="1"/>
</dbReference>
<gene>
    <name evidence="8" type="ORF">MN202_16310</name>
</gene>
<dbReference type="SMART" id="SM00028">
    <property type="entry name" value="TPR"/>
    <property type="match status" value="5"/>
</dbReference>
<dbReference type="EMBL" id="JALAAR010000016">
    <property type="protein sequence ID" value="MEH8018807.1"/>
    <property type="molecule type" value="Genomic_DNA"/>
</dbReference>
<organism evidence="8 9">
    <name type="scientific">Rheinheimera muenzenbergensis</name>
    <dbReference type="NCBI Taxonomy" id="1193628"/>
    <lineage>
        <taxon>Bacteria</taxon>
        <taxon>Pseudomonadati</taxon>
        <taxon>Pseudomonadota</taxon>
        <taxon>Gammaproteobacteria</taxon>
        <taxon>Chromatiales</taxon>
        <taxon>Chromatiaceae</taxon>
        <taxon>Rheinheimera</taxon>
    </lineage>
</organism>
<keyword evidence="9" id="KW-1185">Reference proteome</keyword>
<accession>A0ABU8CA76</accession>
<dbReference type="InterPro" id="IPR011990">
    <property type="entry name" value="TPR-like_helical_dom_sf"/>
</dbReference>
<evidence type="ECO:0000256" key="6">
    <source>
        <dbReference type="SAM" id="Phobius"/>
    </source>
</evidence>
<evidence type="ECO:0000256" key="7">
    <source>
        <dbReference type="SAM" id="SignalP"/>
    </source>
</evidence>
<evidence type="ECO:0000256" key="4">
    <source>
        <dbReference type="ARBA" id="ARBA00022803"/>
    </source>
</evidence>
<keyword evidence="6" id="KW-1133">Transmembrane helix</keyword>